<dbReference type="SMART" id="SM00368">
    <property type="entry name" value="LRR_RI"/>
    <property type="match status" value="2"/>
</dbReference>
<dbReference type="InterPro" id="IPR011029">
    <property type="entry name" value="DEATH-like_dom_sf"/>
</dbReference>
<sequence length="380" mass="43061">MDSDSYLSFLEKAPSLDELTEHINVGTSWYILGIMLKLDQKKLESIEKNPQNDDVKATKMFGLWLSGSSAEPNRRSILEALRKRVVGEARIADEYEKNLKQMYAECHTFRPSSSEQSTIMTKKDSPAEPKDFGKHEKIKPDLNSQPEMINKEAAEIAKLKAIIKEKEKQLTGSQNSDQEGLEETGELLDLQRQTWLTSPTFEECEKAVSNLNEHCKSIVLRLSSPEIVCLLLQPILRKESIKEFHIISTPLKCDTIKQFSLLSSHNSLQWLRLTSNSVGDLEVVELVQLIKHDTTLTHLSLSENPDITSASAPSVSDLIVTNRTLIYLSLRSTNICHEGIATLMDALKYNKTLKELKVDQKHKSTCSSMSFYRRLSFCPF</sequence>
<dbReference type="InterPro" id="IPR032675">
    <property type="entry name" value="LRR_dom_sf"/>
</dbReference>
<feature type="compositionally biased region" description="Basic and acidic residues" evidence="2">
    <location>
        <begin position="121"/>
        <end position="140"/>
    </location>
</feature>
<feature type="domain" description="Death" evidence="3">
    <location>
        <begin position="25"/>
        <end position="83"/>
    </location>
</feature>
<protein>
    <recommendedName>
        <fullName evidence="3">Death domain-containing protein</fullName>
    </recommendedName>
</protein>
<accession>A0AAN0JR09</accession>
<dbReference type="Proteomes" id="UP000007879">
    <property type="component" value="Unassembled WGS sequence"/>
</dbReference>
<dbReference type="SUPFAM" id="SSF52047">
    <property type="entry name" value="RNI-like"/>
    <property type="match status" value="1"/>
</dbReference>
<dbReference type="InterPro" id="IPR000488">
    <property type="entry name" value="Death_dom"/>
</dbReference>
<feature type="region of interest" description="Disordered" evidence="2">
    <location>
        <begin position="110"/>
        <end position="141"/>
    </location>
</feature>
<organism evidence="4 5">
    <name type="scientific">Amphimedon queenslandica</name>
    <name type="common">Sponge</name>
    <dbReference type="NCBI Taxonomy" id="400682"/>
    <lineage>
        <taxon>Eukaryota</taxon>
        <taxon>Metazoa</taxon>
        <taxon>Porifera</taxon>
        <taxon>Demospongiae</taxon>
        <taxon>Heteroscleromorpha</taxon>
        <taxon>Haplosclerida</taxon>
        <taxon>Niphatidae</taxon>
        <taxon>Amphimedon</taxon>
    </lineage>
</organism>
<dbReference type="AlphaFoldDB" id="A0AAN0JR09"/>
<dbReference type="EnsemblMetazoa" id="XM_020003711.1">
    <property type="protein sequence ID" value="XP_019859270.1"/>
    <property type="gene ID" value="LOC109587464"/>
</dbReference>
<name>A0AAN0JR09_AMPQE</name>
<dbReference type="Gene3D" id="1.10.533.10">
    <property type="entry name" value="Death Domain, Fas"/>
    <property type="match status" value="1"/>
</dbReference>
<gene>
    <name evidence="4" type="primary">109587464</name>
</gene>
<evidence type="ECO:0000259" key="3">
    <source>
        <dbReference type="PROSITE" id="PS50017"/>
    </source>
</evidence>
<evidence type="ECO:0000313" key="5">
    <source>
        <dbReference type="Proteomes" id="UP000007879"/>
    </source>
</evidence>
<evidence type="ECO:0000256" key="1">
    <source>
        <dbReference type="SAM" id="Coils"/>
    </source>
</evidence>
<feature type="coiled-coil region" evidence="1">
    <location>
        <begin position="149"/>
        <end position="176"/>
    </location>
</feature>
<dbReference type="GO" id="GO:0007165">
    <property type="term" value="P:signal transduction"/>
    <property type="evidence" value="ECO:0007669"/>
    <property type="project" value="InterPro"/>
</dbReference>
<feature type="compositionally biased region" description="Polar residues" evidence="2">
    <location>
        <begin position="110"/>
        <end position="120"/>
    </location>
</feature>
<reference evidence="4" key="2">
    <citation type="submission" date="2024-06" db="UniProtKB">
        <authorList>
            <consortium name="EnsemblMetazoa"/>
        </authorList>
    </citation>
    <scope>IDENTIFICATION</scope>
</reference>
<keyword evidence="1" id="KW-0175">Coiled coil</keyword>
<dbReference type="Gene3D" id="3.80.10.10">
    <property type="entry name" value="Ribonuclease Inhibitor"/>
    <property type="match status" value="1"/>
</dbReference>
<evidence type="ECO:0000313" key="4">
    <source>
        <dbReference type="EnsemblMetazoa" id="XP_019859270.1"/>
    </source>
</evidence>
<dbReference type="PROSITE" id="PS50017">
    <property type="entry name" value="DEATH_DOMAIN"/>
    <property type="match status" value="1"/>
</dbReference>
<dbReference type="PANTHER" id="PTHR24114">
    <property type="entry name" value="LEUCINE RICH REPEAT FAMILY PROTEIN"/>
    <property type="match status" value="1"/>
</dbReference>
<dbReference type="CDD" id="cd01670">
    <property type="entry name" value="Death"/>
    <property type="match status" value="1"/>
</dbReference>
<proteinExistence type="predicted"/>
<evidence type="ECO:0000256" key="2">
    <source>
        <dbReference type="SAM" id="MobiDB-lite"/>
    </source>
</evidence>
<dbReference type="PANTHER" id="PTHR24114:SF2">
    <property type="entry name" value="F-BOX DOMAIN-CONTAINING PROTEIN-RELATED"/>
    <property type="match status" value="1"/>
</dbReference>
<reference evidence="5" key="1">
    <citation type="journal article" date="2010" name="Nature">
        <title>The Amphimedon queenslandica genome and the evolution of animal complexity.</title>
        <authorList>
            <person name="Srivastava M."/>
            <person name="Simakov O."/>
            <person name="Chapman J."/>
            <person name="Fahey B."/>
            <person name="Gauthier M.E."/>
            <person name="Mitros T."/>
            <person name="Richards G.S."/>
            <person name="Conaco C."/>
            <person name="Dacre M."/>
            <person name="Hellsten U."/>
            <person name="Larroux C."/>
            <person name="Putnam N.H."/>
            <person name="Stanke M."/>
            <person name="Adamska M."/>
            <person name="Darling A."/>
            <person name="Degnan S.M."/>
            <person name="Oakley T.H."/>
            <person name="Plachetzki D.C."/>
            <person name="Zhai Y."/>
            <person name="Adamski M."/>
            <person name="Calcino A."/>
            <person name="Cummins S.F."/>
            <person name="Goodstein D.M."/>
            <person name="Harris C."/>
            <person name="Jackson D.J."/>
            <person name="Leys S.P."/>
            <person name="Shu S."/>
            <person name="Woodcroft B.J."/>
            <person name="Vervoort M."/>
            <person name="Kosik K.S."/>
            <person name="Manning G."/>
            <person name="Degnan B.M."/>
            <person name="Rokhsar D.S."/>
        </authorList>
    </citation>
    <scope>NUCLEOTIDE SEQUENCE [LARGE SCALE GENOMIC DNA]</scope>
</reference>
<keyword evidence="5" id="KW-1185">Reference proteome</keyword>
<dbReference type="InterPro" id="IPR052394">
    <property type="entry name" value="LRR-containing"/>
</dbReference>